<dbReference type="EMBL" id="CP162551">
    <property type="protein sequence ID" value="XDI38491.1"/>
    <property type="molecule type" value="Genomic_DNA"/>
</dbReference>
<dbReference type="RefSeq" id="WP_368505776.1">
    <property type="nucleotide sequence ID" value="NZ_CP162551.1"/>
</dbReference>
<accession>A0AB39BYT4</accession>
<reference evidence="1" key="1">
    <citation type="submission" date="2024-07" db="EMBL/GenBank/DDBJ databases">
        <title>Identification and characteristics of an arsenic-resistant bacterial isolate, which belongs to a novel species.</title>
        <authorList>
            <person name="Juszczyk A."/>
            <person name="Kowalczyk A."/>
            <person name="Was K."/>
            <person name="Kosowicz W."/>
            <person name="Budzyn A."/>
            <person name="Latowski D."/>
        </authorList>
    </citation>
    <scope>NUCLEOTIDE SEQUENCE</scope>
    <source>
        <strain evidence="1">As8PL</strain>
    </source>
</reference>
<gene>
    <name evidence="1" type="ORF">AB3N04_09325</name>
</gene>
<organism evidence="1">
    <name type="scientific">Alkalihalophilus sp. As8PL</name>
    <dbReference type="NCBI Taxonomy" id="3237103"/>
    <lineage>
        <taxon>Bacteria</taxon>
        <taxon>Bacillati</taxon>
        <taxon>Bacillota</taxon>
        <taxon>Bacilli</taxon>
        <taxon>Bacillales</taxon>
        <taxon>Bacillaceae</taxon>
        <taxon>Alkalihalophilus</taxon>
    </lineage>
</organism>
<sequence>MSRKFAPVDVLRSEEIELLRRTKLNLRRAKTKKELEYYQSIFQAIVKNSADNLNKNITSKNEPVRPEK</sequence>
<proteinExistence type="predicted"/>
<dbReference type="AlphaFoldDB" id="A0AB39BYT4"/>
<protein>
    <submittedName>
        <fullName evidence="1">Uncharacterized protein</fullName>
    </submittedName>
</protein>
<name>A0AB39BYT4_9BACI</name>
<evidence type="ECO:0000313" key="1">
    <source>
        <dbReference type="EMBL" id="XDI38491.1"/>
    </source>
</evidence>